<keyword evidence="3" id="KW-0347">Helicase</keyword>
<gene>
    <name evidence="3" type="primary">LOC111011668</name>
</gene>
<dbReference type="Pfam" id="PF01927">
    <property type="entry name" value="Mut7-C"/>
    <property type="match status" value="1"/>
</dbReference>
<accession>A0A6J1CHC8</accession>
<dbReference type="InterPro" id="IPR052408">
    <property type="entry name" value="Exonuclease_MUT-7-like"/>
</dbReference>
<dbReference type="AlphaFoldDB" id="A0A6J1CHC8"/>
<dbReference type="InterPro" id="IPR002562">
    <property type="entry name" value="3'-5'_exonuclease_dom"/>
</dbReference>
<dbReference type="GO" id="GO:0004386">
    <property type="term" value="F:helicase activity"/>
    <property type="evidence" value="ECO:0007669"/>
    <property type="project" value="UniProtKB-KW"/>
</dbReference>
<dbReference type="Proteomes" id="UP000504603">
    <property type="component" value="Unplaced"/>
</dbReference>
<dbReference type="SUPFAM" id="SSF53098">
    <property type="entry name" value="Ribonuclease H-like"/>
    <property type="match status" value="1"/>
</dbReference>
<keyword evidence="3" id="KW-0547">Nucleotide-binding</keyword>
<dbReference type="Pfam" id="PF01612">
    <property type="entry name" value="DNA_pol_A_exo1"/>
    <property type="match status" value="1"/>
</dbReference>
<dbReference type="GO" id="GO:0003676">
    <property type="term" value="F:nucleic acid binding"/>
    <property type="evidence" value="ECO:0007669"/>
    <property type="project" value="InterPro"/>
</dbReference>
<keyword evidence="3" id="KW-0067">ATP-binding</keyword>
<dbReference type="GO" id="GO:0008408">
    <property type="term" value="F:3'-5' exonuclease activity"/>
    <property type="evidence" value="ECO:0007669"/>
    <property type="project" value="InterPro"/>
</dbReference>
<proteinExistence type="predicted"/>
<dbReference type="Gene3D" id="3.30.420.10">
    <property type="entry name" value="Ribonuclease H-like superfamily/Ribonuclease H"/>
    <property type="match status" value="1"/>
</dbReference>
<organism evidence="2 3">
    <name type="scientific">Momordica charantia</name>
    <name type="common">Bitter gourd</name>
    <name type="synonym">Balsam pear</name>
    <dbReference type="NCBI Taxonomy" id="3673"/>
    <lineage>
        <taxon>Eukaryota</taxon>
        <taxon>Viridiplantae</taxon>
        <taxon>Streptophyta</taxon>
        <taxon>Embryophyta</taxon>
        <taxon>Tracheophyta</taxon>
        <taxon>Spermatophyta</taxon>
        <taxon>Magnoliopsida</taxon>
        <taxon>eudicotyledons</taxon>
        <taxon>Gunneridae</taxon>
        <taxon>Pentapetalae</taxon>
        <taxon>rosids</taxon>
        <taxon>fabids</taxon>
        <taxon>Cucurbitales</taxon>
        <taxon>Cucurbitaceae</taxon>
        <taxon>Momordiceae</taxon>
        <taxon>Momordica</taxon>
    </lineage>
</organism>
<keyword evidence="3" id="KW-0378">Hydrolase</keyword>
<dbReference type="PANTHER" id="PTHR47765:SF2">
    <property type="entry name" value="EXONUCLEASE MUT-7 HOMOLOG"/>
    <property type="match status" value="1"/>
</dbReference>
<dbReference type="InterPro" id="IPR002782">
    <property type="entry name" value="Mut7-C_RNAse_dom"/>
</dbReference>
<keyword evidence="2" id="KW-1185">Reference proteome</keyword>
<dbReference type="SMART" id="SM00474">
    <property type="entry name" value="35EXOc"/>
    <property type="match status" value="1"/>
</dbReference>
<feature type="domain" description="3'-5' exonuclease" evidence="1">
    <location>
        <begin position="13"/>
        <end position="213"/>
    </location>
</feature>
<reference evidence="3" key="1">
    <citation type="submission" date="2025-08" db="UniProtKB">
        <authorList>
            <consortium name="RefSeq"/>
        </authorList>
    </citation>
    <scope>IDENTIFICATION</scope>
    <source>
        <strain evidence="3">OHB3-1</strain>
    </source>
</reference>
<dbReference type="GeneID" id="111011668"/>
<evidence type="ECO:0000259" key="1">
    <source>
        <dbReference type="SMART" id="SM00474"/>
    </source>
</evidence>
<name>A0A6J1CHC8_MOMCH</name>
<dbReference type="KEGG" id="mcha:111011668"/>
<dbReference type="GO" id="GO:0006139">
    <property type="term" value="P:nucleobase-containing compound metabolic process"/>
    <property type="evidence" value="ECO:0007669"/>
    <property type="project" value="InterPro"/>
</dbReference>
<dbReference type="InterPro" id="IPR012337">
    <property type="entry name" value="RNaseH-like_sf"/>
</dbReference>
<protein>
    <submittedName>
        <fullName evidence="3">Werner syndrome ATP-dependent helicase homolog</fullName>
    </submittedName>
</protein>
<dbReference type="OrthoDB" id="10261556at2759"/>
<evidence type="ECO:0000313" key="3">
    <source>
        <dbReference type="RefSeq" id="XP_022141215.1"/>
    </source>
</evidence>
<dbReference type="InterPro" id="IPR036397">
    <property type="entry name" value="RNaseH_sf"/>
</dbReference>
<dbReference type="PANTHER" id="PTHR47765">
    <property type="entry name" value="3'-5' EXONUCLEASE DOMAIN-CONTAINING PROTEIN"/>
    <property type="match status" value="1"/>
</dbReference>
<evidence type="ECO:0000313" key="2">
    <source>
        <dbReference type="Proteomes" id="UP000504603"/>
    </source>
</evidence>
<sequence length="518" mass="58846">MDPQNGRALKIHIVSSIDSPEFGQLTQALTCSKLIGLDAEWKPLRTPNQPSPFPRVSLLQIACQFDSDEGNDSLVFLLDLLSIPLSSVWDLLRDVFVSPDVLKLGFRFKQDLVYLSTTFCSYGGVSGFDRIEPFIDITSIYTHLQHKQNGRKMHKQTKSLAAICSEVLGFSLSKELQCSDWSCRPLTEEQIAYAAMDAHCLLEIFNIFYSKVLKEGDLLKNVSAVPSSEMNTGLKMILENQDMHEKILRIKISEASNIVRATASDFPQSIATLRENCSTSSSINFRPMDEDLLKIVRKYGEKIILKDSDKKPRTSKRKGKRSSTLKVVCNEKQLVYVEGLPPWDLSFGGDGCPKFLCDVMVEGLAKHLRCVGIDAAVPFSKKPDSRELIDQACKEKRVLLTRDAKLLRHEHLLSNQIYRVKSLLKNEQLLEVIETFNLKISEDQLMSRCTKCNGRFIQKPLTTEEAVQAAKGFQRIPNCLFDKNLEFWQCMDCHQLYWEGTQYHNAVQKFIDVCKLND</sequence>
<dbReference type="RefSeq" id="XP_022141215.1">
    <property type="nucleotide sequence ID" value="XM_022285523.1"/>
</dbReference>